<dbReference type="SUPFAM" id="SSF57850">
    <property type="entry name" value="RING/U-box"/>
    <property type="match status" value="1"/>
</dbReference>
<dbReference type="PANTHER" id="PTHR22696:SF1">
    <property type="entry name" value="E3 UBIQUITIN-PROTEIN LIGASE RNF26"/>
    <property type="match status" value="1"/>
</dbReference>
<protein>
    <recommendedName>
        <fullName evidence="5">RING-type domain-containing protein</fullName>
    </recommendedName>
</protein>
<evidence type="ECO:0000256" key="3">
    <source>
        <dbReference type="PROSITE-ProRule" id="PRU00175"/>
    </source>
</evidence>
<dbReference type="PANTHER" id="PTHR22696">
    <property type="entry name" value="E3 UBIQUITIN-PROTEIN LIGASE RNF26"/>
    <property type="match status" value="1"/>
</dbReference>
<dbReference type="OMA" id="CRTHITS"/>
<dbReference type="InterPro" id="IPR001841">
    <property type="entry name" value="Znf_RING"/>
</dbReference>
<proteinExistence type="predicted"/>
<feature type="transmembrane region" description="Helical" evidence="4">
    <location>
        <begin position="313"/>
        <end position="337"/>
    </location>
</feature>
<dbReference type="GO" id="GO:0061630">
    <property type="term" value="F:ubiquitin protein ligase activity"/>
    <property type="evidence" value="ECO:0007669"/>
    <property type="project" value="TreeGrafter"/>
</dbReference>
<feature type="transmembrane region" description="Helical" evidence="4">
    <location>
        <begin position="358"/>
        <end position="377"/>
    </location>
</feature>
<dbReference type="SMART" id="SM00184">
    <property type="entry name" value="RING"/>
    <property type="match status" value="1"/>
</dbReference>
<keyword evidence="7" id="KW-1185">Reference proteome</keyword>
<evidence type="ECO:0000259" key="5">
    <source>
        <dbReference type="PROSITE" id="PS50089"/>
    </source>
</evidence>
<dbReference type="STRING" id="46731.A0A3M6TD56"/>
<evidence type="ECO:0000313" key="7">
    <source>
        <dbReference type="Proteomes" id="UP000275408"/>
    </source>
</evidence>
<keyword evidence="4" id="KW-0472">Membrane</keyword>
<feature type="transmembrane region" description="Helical" evidence="4">
    <location>
        <begin position="283"/>
        <end position="307"/>
    </location>
</feature>
<dbReference type="OrthoDB" id="5990021at2759"/>
<keyword evidence="1 3" id="KW-0863">Zinc-finger</keyword>
<sequence>MLCSNIMAKFYALAAVFLLLRYTAVATRDSKEQINHECKPFPYPFFDAVPFLLDLIRWFLWFFRSLMNAVYFVLDTVVITACQIISNVFSGFKHAIKLVEYLGYCVRVILQLNYNFVSSIFACLSRIAQYIKDTVTYVIDGTVNVVYSTFRFLLNLIRGIVSIIPTGFNQAFRSASLAKNATGVLLHRSYLGWKYILGTPSTALTTIVTSIRVVLECALVSIWNTGVLLVDLLWAITRSVFRGIEFVGKAVHTCSVSCYQNLINFTKLLLDGMQSLLMAIGKCFLWMSNTFVCFITFIFQLFVQGLYKICFTIVWLINQAFSLTCTVFDVISTWFLLCLGKLYNLMTATAHCIPGGKWTLLSLVSTTFLLAYLWSVLKINVFARAFRLLENYIQAFLAFLTTLQGPDISRLKQIFTTQEQSHHFSADEKDNGLREELEKERDKNLCVVCQTENKNIVVMPCRHMCMCKSCCTQLFRHQRYGRQTCPLCRHTVTSTLEIYS</sequence>
<dbReference type="AlphaFoldDB" id="A0A3M6TD56"/>
<dbReference type="PROSITE" id="PS50089">
    <property type="entry name" value="ZF_RING_2"/>
    <property type="match status" value="1"/>
</dbReference>
<evidence type="ECO:0000256" key="1">
    <source>
        <dbReference type="ARBA" id="ARBA00022771"/>
    </source>
</evidence>
<dbReference type="Gene3D" id="3.30.40.10">
    <property type="entry name" value="Zinc/RING finger domain, C3HC4 (zinc finger)"/>
    <property type="match status" value="1"/>
</dbReference>
<name>A0A3M6TD56_POCDA</name>
<dbReference type="Proteomes" id="UP000275408">
    <property type="component" value="Unassembled WGS sequence"/>
</dbReference>
<evidence type="ECO:0000313" key="6">
    <source>
        <dbReference type="EMBL" id="RMX39229.1"/>
    </source>
</evidence>
<organism evidence="6 7">
    <name type="scientific">Pocillopora damicornis</name>
    <name type="common">Cauliflower coral</name>
    <name type="synonym">Millepora damicornis</name>
    <dbReference type="NCBI Taxonomy" id="46731"/>
    <lineage>
        <taxon>Eukaryota</taxon>
        <taxon>Metazoa</taxon>
        <taxon>Cnidaria</taxon>
        <taxon>Anthozoa</taxon>
        <taxon>Hexacorallia</taxon>
        <taxon>Scleractinia</taxon>
        <taxon>Astrocoeniina</taxon>
        <taxon>Pocilloporidae</taxon>
        <taxon>Pocillopora</taxon>
    </lineage>
</organism>
<dbReference type="GO" id="GO:0016567">
    <property type="term" value="P:protein ubiquitination"/>
    <property type="evidence" value="ECO:0007669"/>
    <property type="project" value="TreeGrafter"/>
</dbReference>
<keyword evidence="1 3" id="KW-0479">Metal-binding</keyword>
<comment type="caution">
    <text evidence="6">The sequence shown here is derived from an EMBL/GenBank/DDBJ whole genome shotgun (WGS) entry which is preliminary data.</text>
</comment>
<dbReference type="Pfam" id="PF13920">
    <property type="entry name" value="zf-C3HC4_3"/>
    <property type="match status" value="1"/>
</dbReference>
<dbReference type="EMBL" id="RCHS01003846">
    <property type="protein sequence ID" value="RMX39229.1"/>
    <property type="molecule type" value="Genomic_DNA"/>
</dbReference>
<reference evidence="6 7" key="1">
    <citation type="journal article" date="2018" name="Sci. Rep.">
        <title>Comparative analysis of the Pocillopora damicornis genome highlights role of immune system in coral evolution.</title>
        <authorList>
            <person name="Cunning R."/>
            <person name="Bay R.A."/>
            <person name="Gillette P."/>
            <person name="Baker A.C."/>
            <person name="Traylor-Knowles N."/>
        </authorList>
    </citation>
    <scope>NUCLEOTIDE SEQUENCE [LARGE SCALE GENOMIC DNA]</scope>
    <source>
        <strain evidence="6">RSMAS</strain>
        <tissue evidence="6">Whole animal</tissue>
    </source>
</reference>
<gene>
    <name evidence="6" type="ORF">pdam_00016194</name>
</gene>
<dbReference type="GO" id="GO:0006511">
    <property type="term" value="P:ubiquitin-dependent protein catabolic process"/>
    <property type="evidence" value="ECO:0007669"/>
    <property type="project" value="TreeGrafter"/>
</dbReference>
<feature type="transmembrane region" description="Helical" evidence="4">
    <location>
        <begin position="70"/>
        <end position="89"/>
    </location>
</feature>
<evidence type="ECO:0000256" key="4">
    <source>
        <dbReference type="SAM" id="Phobius"/>
    </source>
</evidence>
<dbReference type="GO" id="GO:0008270">
    <property type="term" value="F:zinc ion binding"/>
    <property type="evidence" value="ECO:0007669"/>
    <property type="project" value="UniProtKB-KW"/>
</dbReference>
<keyword evidence="4" id="KW-1133">Transmembrane helix</keyword>
<keyword evidence="4" id="KW-0812">Transmembrane</keyword>
<keyword evidence="2" id="KW-0862">Zinc</keyword>
<feature type="transmembrane region" description="Helical" evidence="4">
    <location>
        <begin position="42"/>
        <end position="63"/>
    </location>
</feature>
<dbReference type="InterPro" id="IPR013083">
    <property type="entry name" value="Znf_RING/FYVE/PHD"/>
</dbReference>
<accession>A0A3M6TD56</accession>
<evidence type="ECO:0000256" key="2">
    <source>
        <dbReference type="ARBA" id="ARBA00022833"/>
    </source>
</evidence>
<feature type="domain" description="RING-type" evidence="5">
    <location>
        <begin position="446"/>
        <end position="489"/>
    </location>
</feature>